<dbReference type="Proteomes" id="UP000006327">
    <property type="component" value="Unassembled WGS sequence"/>
</dbReference>
<accession>K6YT38</accession>
<sequence length="54" mass="6233">MGNFVSGFNLWFDGYRFSLAVEFFAGACAEYQRFDNNQENSNFSSELSGNENFR</sequence>
<comment type="caution">
    <text evidence="1">The sequence shown here is derived from an EMBL/GenBank/DDBJ whole genome shotgun (WGS) entry which is preliminary data.</text>
</comment>
<proteinExistence type="predicted"/>
<dbReference type="AlphaFoldDB" id="K6YT38"/>
<protein>
    <submittedName>
        <fullName evidence="1">Uncharacterized protein</fullName>
    </submittedName>
</protein>
<gene>
    <name evidence="1" type="ORF">GARC_4365</name>
</gene>
<dbReference type="EMBL" id="BAEO01000062">
    <property type="protein sequence ID" value="GAC21307.1"/>
    <property type="molecule type" value="Genomic_DNA"/>
</dbReference>
<keyword evidence="2" id="KW-1185">Reference proteome</keyword>
<evidence type="ECO:0000313" key="2">
    <source>
        <dbReference type="Proteomes" id="UP000006327"/>
    </source>
</evidence>
<reference evidence="1 2" key="1">
    <citation type="journal article" date="2017" name="Antonie Van Leeuwenhoek">
        <title>Rhizobium rhizosphaerae sp. nov., a novel species isolated from rice rhizosphere.</title>
        <authorList>
            <person name="Zhao J.J."/>
            <person name="Zhang J."/>
            <person name="Zhang R.J."/>
            <person name="Zhang C.W."/>
            <person name="Yin H.Q."/>
            <person name="Zhang X.X."/>
        </authorList>
    </citation>
    <scope>NUCLEOTIDE SEQUENCE [LARGE SCALE GENOMIC DNA]</scope>
    <source>
        <strain evidence="1 2">BSs20135</strain>
    </source>
</reference>
<evidence type="ECO:0000313" key="1">
    <source>
        <dbReference type="EMBL" id="GAC21307.1"/>
    </source>
</evidence>
<dbReference type="STRING" id="493475.GARC_4365"/>
<name>K6YT38_9ALTE</name>
<organism evidence="1 2">
    <name type="scientific">Paraglaciecola arctica BSs20135</name>
    <dbReference type="NCBI Taxonomy" id="493475"/>
    <lineage>
        <taxon>Bacteria</taxon>
        <taxon>Pseudomonadati</taxon>
        <taxon>Pseudomonadota</taxon>
        <taxon>Gammaproteobacteria</taxon>
        <taxon>Alteromonadales</taxon>
        <taxon>Alteromonadaceae</taxon>
        <taxon>Paraglaciecola</taxon>
    </lineage>
</organism>